<evidence type="ECO:0000313" key="13">
    <source>
        <dbReference type="EMBL" id="MDR6218211.1"/>
    </source>
</evidence>
<evidence type="ECO:0000313" key="14">
    <source>
        <dbReference type="Proteomes" id="UP001185331"/>
    </source>
</evidence>
<evidence type="ECO:0000256" key="6">
    <source>
        <dbReference type="ARBA" id="ARBA00022705"/>
    </source>
</evidence>
<dbReference type="EMBL" id="JAVDQK010000004">
    <property type="protein sequence ID" value="MDR6218211.1"/>
    <property type="molecule type" value="Genomic_DNA"/>
</dbReference>
<protein>
    <recommendedName>
        <fullName evidence="9">Beta sliding clamp</fullName>
    </recommendedName>
</protein>
<evidence type="ECO:0000256" key="7">
    <source>
        <dbReference type="ARBA" id="ARBA00022932"/>
    </source>
</evidence>
<evidence type="ECO:0000259" key="12">
    <source>
        <dbReference type="Pfam" id="PF02768"/>
    </source>
</evidence>
<dbReference type="Proteomes" id="UP001185331">
    <property type="component" value="Unassembled WGS sequence"/>
</dbReference>
<evidence type="ECO:0000256" key="4">
    <source>
        <dbReference type="ARBA" id="ARBA00022679"/>
    </source>
</evidence>
<dbReference type="CDD" id="cd00140">
    <property type="entry name" value="beta_clamp"/>
    <property type="match status" value="1"/>
</dbReference>
<keyword evidence="6 9" id="KW-0235">DNA replication</keyword>
<evidence type="ECO:0000256" key="1">
    <source>
        <dbReference type="ARBA" id="ARBA00004496"/>
    </source>
</evidence>
<dbReference type="Pfam" id="PF02768">
    <property type="entry name" value="DNA_pol3_beta_3"/>
    <property type="match status" value="1"/>
</dbReference>
<dbReference type="GO" id="GO:0005737">
    <property type="term" value="C:cytoplasm"/>
    <property type="evidence" value="ECO:0007669"/>
    <property type="project" value="UniProtKB-SubCell"/>
</dbReference>
<evidence type="ECO:0000256" key="5">
    <source>
        <dbReference type="ARBA" id="ARBA00022695"/>
    </source>
</evidence>
<dbReference type="PANTHER" id="PTHR30478">
    <property type="entry name" value="DNA POLYMERASE III SUBUNIT BETA"/>
    <property type="match status" value="1"/>
</dbReference>
<feature type="domain" description="DNA polymerase III beta sliding clamp central" evidence="11">
    <location>
        <begin position="138"/>
        <end position="248"/>
    </location>
</feature>
<feature type="domain" description="DNA polymerase III beta sliding clamp C-terminal" evidence="12">
    <location>
        <begin position="251"/>
        <end position="363"/>
    </location>
</feature>
<evidence type="ECO:0000256" key="3">
    <source>
        <dbReference type="ARBA" id="ARBA00022490"/>
    </source>
</evidence>
<dbReference type="InterPro" id="IPR046938">
    <property type="entry name" value="DNA_clamp_sf"/>
</dbReference>
<dbReference type="GO" id="GO:0008408">
    <property type="term" value="F:3'-5' exonuclease activity"/>
    <property type="evidence" value="ECO:0007669"/>
    <property type="project" value="InterPro"/>
</dbReference>
<dbReference type="GO" id="GO:0006271">
    <property type="term" value="P:DNA strand elongation involved in DNA replication"/>
    <property type="evidence" value="ECO:0007669"/>
    <property type="project" value="TreeGrafter"/>
</dbReference>
<evidence type="ECO:0000259" key="10">
    <source>
        <dbReference type="Pfam" id="PF00712"/>
    </source>
</evidence>
<comment type="function">
    <text evidence="9">Confers DNA tethering and processivity to DNA polymerases and other proteins. Acts as a clamp, forming a ring around DNA (a reaction catalyzed by the clamp-loading complex) which diffuses in an ATP-independent manner freely and bidirectionally along dsDNA. Initially characterized for its ability to contact the catalytic subunit of DNA polymerase III (Pol III), a complex, multichain enzyme responsible for most of the replicative synthesis in bacteria; Pol III exhibits 3'-5' exonuclease proofreading activity. The beta chain is required for initiation of replication as well as for processivity of DNA replication.</text>
</comment>
<dbReference type="PANTHER" id="PTHR30478:SF0">
    <property type="entry name" value="BETA SLIDING CLAMP"/>
    <property type="match status" value="1"/>
</dbReference>
<keyword evidence="7 9" id="KW-0239">DNA-directed DNA polymerase</keyword>
<dbReference type="SUPFAM" id="SSF55979">
    <property type="entry name" value="DNA clamp"/>
    <property type="match status" value="3"/>
</dbReference>
<comment type="caution">
    <text evidence="13">The sequence shown here is derived from an EMBL/GenBank/DDBJ whole genome shotgun (WGS) entry which is preliminary data.</text>
</comment>
<keyword evidence="3 9" id="KW-0963">Cytoplasm</keyword>
<accession>A0AAE4BN01</accession>
<evidence type="ECO:0000259" key="11">
    <source>
        <dbReference type="Pfam" id="PF02767"/>
    </source>
</evidence>
<dbReference type="PIRSF" id="PIRSF000804">
    <property type="entry name" value="DNA_pol_III_b"/>
    <property type="match status" value="1"/>
</dbReference>
<keyword evidence="4 9" id="KW-0808">Transferase</keyword>
<comment type="subcellular location">
    <subcellularLocation>
        <location evidence="1 9">Cytoplasm</location>
    </subcellularLocation>
</comment>
<dbReference type="GO" id="GO:0009360">
    <property type="term" value="C:DNA polymerase III complex"/>
    <property type="evidence" value="ECO:0007669"/>
    <property type="project" value="InterPro"/>
</dbReference>
<dbReference type="Pfam" id="PF00712">
    <property type="entry name" value="DNA_pol3_beta"/>
    <property type="match status" value="1"/>
</dbReference>
<dbReference type="GO" id="GO:0003677">
    <property type="term" value="F:DNA binding"/>
    <property type="evidence" value="ECO:0007669"/>
    <property type="project" value="UniProtKB-UniRule"/>
</dbReference>
<dbReference type="Gene3D" id="3.10.150.10">
    <property type="entry name" value="DNA Polymerase III, subunit A, domain 2"/>
    <property type="match status" value="3"/>
</dbReference>
<dbReference type="GO" id="GO:0003887">
    <property type="term" value="F:DNA-directed DNA polymerase activity"/>
    <property type="evidence" value="ECO:0007669"/>
    <property type="project" value="UniProtKB-UniRule"/>
</dbReference>
<reference evidence="13" key="1">
    <citation type="submission" date="2023-07" db="EMBL/GenBank/DDBJ databases">
        <title>Sorghum-associated microbial communities from plants grown in Nebraska, USA.</title>
        <authorList>
            <person name="Schachtman D."/>
        </authorList>
    </citation>
    <scope>NUCLEOTIDE SEQUENCE</scope>
    <source>
        <strain evidence="13">BE330</strain>
    </source>
</reference>
<gene>
    <name evidence="13" type="ORF">J2Y00_001774</name>
</gene>
<comment type="similarity">
    <text evidence="2 9">Belongs to the beta sliding clamp family.</text>
</comment>
<dbReference type="NCBIfam" id="TIGR00663">
    <property type="entry name" value="dnan"/>
    <property type="match status" value="1"/>
</dbReference>
<sequence length="370" mass="40182">MTTLTAPATTKINSTKKALVEKLSILERIIPSRNSNPLLTALKVEARAYNSTLVLAGTSLEIDMEASLSAEVQRDASFIVPMHLFAQIIKNLSGDLLTLTLEGTEVVIAAGGSDFRIQTGDLNAYPPLHFAERSDERVSAAQFRQALTSVRYAASNEAFQAVFRGLKFEQSAGRGRMVASDGYRVIIQEFSAGQDERNVLIPARSADEVIRALSKEDQIGLTYGDALLTITGKDIRMNVKLLDGDFPDYERVIPKAVTTTVTGSTVVFREAVNRVAVLSDKNANNRIELLIRDQRVTLTAEGDYGRAVDTFETSSKTGEDVAIAFNAAFLAESLAHIDGDFTMDISGSTLPGILRNAARTHMAVIVPLRV</sequence>
<comment type="subunit">
    <text evidence="9">Forms a ring-shaped head-to-tail homodimer around DNA.</text>
</comment>
<dbReference type="InterPro" id="IPR001001">
    <property type="entry name" value="DNA_polIII_beta"/>
</dbReference>
<dbReference type="RefSeq" id="WP_309854435.1">
    <property type="nucleotide sequence ID" value="NZ_JAVDQJ010000005.1"/>
</dbReference>
<feature type="domain" description="DNA polymerase III beta sliding clamp N-terminal" evidence="10">
    <location>
        <begin position="14"/>
        <end position="128"/>
    </location>
</feature>
<dbReference type="AlphaFoldDB" id="A0AAE4BN01"/>
<name>A0AAE4BN01_9DEIO</name>
<dbReference type="InterPro" id="IPR022637">
    <property type="entry name" value="DNA_polIII_beta_cen"/>
</dbReference>
<dbReference type="InterPro" id="IPR022635">
    <property type="entry name" value="DNA_polIII_beta_C"/>
</dbReference>
<proteinExistence type="inferred from homology"/>
<dbReference type="InterPro" id="IPR022634">
    <property type="entry name" value="DNA_polIII_beta_N"/>
</dbReference>
<dbReference type="Pfam" id="PF02767">
    <property type="entry name" value="DNA_pol3_beta_2"/>
    <property type="match status" value="1"/>
</dbReference>
<evidence type="ECO:0000256" key="8">
    <source>
        <dbReference type="ARBA" id="ARBA00023125"/>
    </source>
</evidence>
<dbReference type="SMART" id="SM00480">
    <property type="entry name" value="POL3Bc"/>
    <property type="match status" value="1"/>
</dbReference>
<evidence type="ECO:0000256" key="2">
    <source>
        <dbReference type="ARBA" id="ARBA00010752"/>
    </source>
</evidence>
<organism evidence="13 14">
    <name type="scientific">Deinococcus soli</name>
    <name type="common">ex Cha et al. 2016</name>
    <dbReference type="NCBI Taxonomy" id="1309411"/>
    <lineage>
        <taxon>Bacteria</taxon>
        <taxon>Thermotogati</taxon>
        <taxon>Deinococcota</taxon>
        <taxon>Deinococci</taxon>
        <taxon>Deinococcales</taxon>
        <taxon>Deinococcaceae</taxon>
        <taxon>Deinococcus</taxon>
    </lineage>
</organism>
<keyword evidence="8" id="KW-0238">DNA-binding</keyword>
<keyword evidence="5 9" id="KW-0548">Nucleotidyltransferase</keyword>
<evidence type="ECO:0000256" key="9">
    <source>
        <dbReference type="PIRNR" id="PIRNR000804"/>
    </source>
</evidence>